<feature type="compositionally biased region" description="Basic residues" evidence="1">
    <location>
        <begin position="71"/>
        <end position="87"/>
    </location>
</feature>
<evidence type="ECO:0000313" key="3">
    <source>
        <dbReference type="Proteomes" id="UP000028582"/>
    </source>
</evidence>
<name>A0A080ZTG1_PHYNI</name>
<feature type="region of interest" description="Disordered" evidence="1">
    <location>
        <begin position="126"/>
        <end position="153"/>
    </location>
</feature>
<feature type="region of interest" description="Disordered" evidence="1">
    <location>
        <begin position="54"/>
        <end position="102"/>
    </location>
</feature>
<accession>A0A080ZTG1</accession>
<evidence type="ECO:0000256" key="1">
    <source>
        <dbReference type="SAM" id="MobiDB-lite"/>
    </source>
</evidence>
<gene>
    <name evidence="2" type="ORF">F444_13563</name>
</gene>
<organism evidence="2 3">
    <name type="scientific">Phytophthora nicotianae P1976</name>
    <dbReference type="NCBI Taxonomy" id="1317066"/>
    <lineage>
        <taxon>Eukaryota</taxon>
        <taxon>Sar</taxon>
        <taxon>Stramenopiles</taxon>
        <taxon>Oomycota</taxon>
        <taxon>Peronosporomycetes</taxon>
        <taxon>Peronosporales</taxon>
        <taxon>Peronosporaceae</taxon>
        <taxon>Phytophthora</taxon>
    </lineage>
</organism>
<sequence length="437" mass="49431">MNFLAEEDHTATLDEALAFIDSYELAQSSDSSFDSGDGNFHPIVDKLLTQSQQLPGADLTGETTPENPKPTTKRINTKSSTKKRQRGAHSSSTALQRRKRAELHSLRSQVNVLQDLLVEMKYASASCSAESSHSGQEPTEERRPTAMNTKPRTGQEEWYNHAVQQYRERLKVEVTNRRLKSLVEKHMKINESLCEVLQEGSLQRGMEFVLKTQTQVECPPLLELDQSIISMDLLLQRVDSFYLNSSDDFQVKNSPLALVNSMTKRYDEQRQYRSVVFHSTTPLECSVNDASAFLWRTFQSERIPGLKPDSLEKRVMFVVQSRTGPLHFDKQHYLRRFVEADRVVFVWGDNTVLPAAHTRLCVQGWATVAPLTAKSCMVISNLFLRLDCGKGGDTSRRGQDIAIGAIGSEIRKYWQLLQDAMIDEAASCDHGMRIAMP</sequence>
<dbReference type="OrthoDB" id="106834at2759"/>
<dbReference type="Proteomes" id="UP000028582">
    <property type="component" value="Unassembled WGS sequence"/>
</dbReference>
<proteinExistence type="predicted"/>
<comment type="caution">
    <text evidence="2">The sequence shown here is derived from an EMBL/GenBank/DDBJ whole genome shotgun (WGS) entry which is preliminary data.</text>
</comment>
<protein>
    <submittedName>
        <fullName evidence="2">Uncharacterized protein</fullName>
    </submittedName>
</protein>
<dbReference type="EMBL" id="ANJA01002459">
    <property type="protein sequence ID" value="ETO69922.1"/>
    <property type="molecule type" value="Genomic_DNA"/>
</dbReference>
<evidence type="ECO:0000313" key="2">
    <source>
        <dbReference type="EMBL" id="ETO69922.1"/>
    </source>
</evidence>
<reference evidence="2 3" key="1">
    <citation type="submission" date="2013-11" db="EMBL/GenBank/DDBJ databases">
        <title>The Genome Sequence of Phytophthora parasitica P1976.</title>
        <authorList>
            <consortium name="The Broad Institute Genomics Platform"/>
            <person name="Russ C."/>
            <person name="Tyler B."/>
            <person name="Panabieres F."/>
            <person name="Shan W."/>
            <person name="Tripathy S."/>
            <person name="Grunwald N."/>
            <person name="Machado M."/>
            <person name="Johnson C.S."/>
            <person name="Walker B."/>
            <person name="Young S."/>
            <person name="Zeng Q."/>
            <person name="Gargeya S."/>
            <person name="Fitzgerald M."/>
            <person name="Haas B."/>
            <person name="Abouelleil A."/>
            <person name="Allen A.W."/>
            <person name="Alvarado L."/>
            <person name="Arachchi H.M."/>
            <person name="Berlin A.M."/>
            <person name="Chapman S.B."/>
            <person name="Gainer-Dewar J."/>
            <person name="Goldberg J."/>
            <person name="Griggs A."/>
            <person name="Gujja S."/>
            <person name="Hansen M."/>
            <person name="Howarth C."/>
            <person name="Imamovic A."/>
            <person name="Ireland A."/>
            <person name="Larimer J."/>
            <person name="McCowan C."/>
            <person name="Murphy C."/>
            <person name="Pearson M."/>
            <person name="Poon T.W."/>
            <person name="Priest M."/>
            <person name="Roberts A."/>
            <person name="Saif S."/>
            <person name="Shea T."/>
            <person name="Sisk P."/>
            <person name="Sykes S."/>
            <person name="Wortman J."/>
            <person name="Nusbaum C."/>
            <person name="Birren B."/>
        </authorList>
    </citation>
    <scope>NUCLEOTIDE SEQUENCE [LARGE SCALE GENOMIC DNA]</scope>
    <source>
        <strain evidence="2 3">P1976</strain>
    </source>
</reference>
<feature type="compositionally biased region" description="Low complexity" evidence="1">
    <location>
        <begin position="60"/>
        <end position="70"/>
    </location>
</feature>
<dbReference type="AlphaFoldDB" id="A0A080ZTG1"/>